<reference evidence="1 2" key="1">
    <citation type="submission" date="2019-01" db="EMBL/GenBank/DDBJ databases">
        <authorList>
            <person name="Sayadi A."/>
        </authorList>
    </citation>
    <scope>NUCLEOTIDE SEQUENCE [LARGE SCALE GENOMIC DNA]</scope>
</reference>
<dbReference type="AlphaFoldDB" id="A0A653CA33"/>
<accession>A0A653CA33</accession>
<proteinExistence type="predicted"/>
<evidence type="ECO:0000313" key="1">
    <source>
        <dbReference type="EMBL" id="VEN43970.1"/>
    </source>
</evidence>
<sequence length="70" mass="7351">MSATAELNSLKCSSGQNIKGYTRSPDVLPALNAVSSQSPSFVCTAACVGCSNGRPRDQPAVLRGSWRTLH</sequence>
<name>A0A653CA33_CALMS</name>
<dbReference type="Proteomes" id="UP000410492">
    <property type="component" value="Unassembled WGS sequence"/>
</dbReference>
<evidence type="ECO:0000313" key="2">
    <source>
        <dbReference type="Proteomes" id="UP000410492"/>
    </source>
</evidence>
<gene>
    <name evidence="1" type="ORF">CALMAC_LOCUS6941</name>
</gene>
<organism evidence="1 2">
    <name type="scientific">Callosobruchus maculatus</name>
    <name type="common">Southern cowpea weevil</name>
    <name type="synonym">Pulse bruchid</name>
    <dbReference type="NCBI Taxonomy" id="64391"/>
    <lineage>
        <taxon>Eukaryota</taxon>
        <taxon>Metazoa</taxon>
        <taxon>Ecdysozoa</taxon>
        <taxon>Arthropoda</taxon>
        <taxon>Hexapoda</taxon>
        <taxon>Insecta</taxon>
        <taxon>Pterygota</taxon>
        <taxon>Neoptera</taxon>
        <taxon>Endopterygota</taxon>
        <taxon>Coleoptera</taxon>
        <taxon>Polyphaga</taxon>
        <taxon>Cucujiformia</taxon>
        <taxon>Chrysomeloidea</taxon>
        <taxon>Chrysomelidae</taxon>
        <taxon>Bruchinae</taxon>
        <taxon>Bruchini</taxon>
        <taxon>Callosobruchus</taxon>
    </lineage>
</organism>
<protein>
    <submittedName>
        <fullName evidence="1">Uncharacterized protein</fullName>
    </submittedName>
</protein>
<keyword evidence="2" id="KW-1185">Reference proteome</keyword>
<dbReference type="EMBL" id="CAACVG010007166">
    <property type="protein sequence ID" value="VEN43970.1"/>
    <property type="molecule type" value="Genomic_DNA"/>
</dbReference>